<keyword evidence="13" id="KW-0808">Transferase</keyword>
<feature type="compositionally biased region" description="Acidic residues" evidence="17">
    <location>
        <begin position="494"/>
        <end position="504"/>
    </location>
</feature>
<dbReference type="GO" id="GO:0008233">
    <property type="term" value="F:peptidase activity"/>
    <property type="evidence" value="ECO:0007669"/>
    <property type="project" value="UniProtKB-KW"/>
</dbReference>
<dbReference type="PROSITE" id="PS50158">
    <property type="entry name" value="ZF_CCHC"/>
    <property type="match status" value="2"/>
</dbReference>
<keyword evidence="15" id="KW-0233">DNA recombination</keyword>
<evidence type="ECO:0000313" key="21">
    <source>
        <dbReference type="Proteomes" id="UP001295423"/>
    </source>
</evidence>
<keyword evidence="5" id="KW-0479">Metal-binding</keyword>
<dbReference type="PANTHER" id="PTHR42648:SF11">
    <property type="entry name" value="TRANSPOSON TY4-P GAG-POL POLYPROTEIN"/>
    <property type="match status" value="1"/>
</dbReference>
<dbReference type="PROSITE" id="PS50994">
    <property type="entry name" value="INTEGRASE"/>
    <property type="match status" value="1"/>
</dbReference>
<dbReference type="SMART" id="SM00343">
    <property type="entry name" value="ZnF_C2HC"/>
    <property type="match status" value="2"/>
</dbReference>
<proteinExistence type="predicted"/>
<reference evidence="20" key="1">
    <citation type="submission" date="2023-08" db="EMBL/GenBank/DDBJ databases">
        <authorList>
            <person name="Audoor S."/>
            <person name="Bilcke G."/>
        </authorList>
    </citation>
    <scope>NUCLEOTIDE SEQUENCE</scope>
</reference>
<evidence type="ECO:0000256" key="7">
    <source>
        <dbReference type="ARBA" id="ARBA00022759"/>
    </source>
</evidence>
<evidence type="ECO:0000256" key="13">
    <source>
        <dbReference type="ARBA" id="ARBA00022932"/>
    </source>
</evidence>
<gene>
    <name evidence="20" type="ORF">CYCCA115_LOCUS20745</name>
</gene>
<evidence type="ECO:0000256" key="8">
    <source>
        <dbReference type="ARBA" id="ARBA00022801"/>
    </source>
</evidence>
<dbReference type="InterPro" id="IPR054722">
    <property type="entry name" value="PolX-like_BBD"/>
</dbReference>
<evidence type="ECO:0000256" key="15">
    <source>
        <dbReference type="ARBA" id="ARBA00023172"/>
    </source>
</evidence>
<evidence type="ECO:0000256" key="6">
    <source>
        <dbReference type="ARBA" id="ARBA00022741"/>
    </source>
</evidence>
<feature type="region of interest" description="Disordered" evidence="17">
    <location>
        <begin position="479"/>
        <end position="520"/>
    </location>
</feature>
<accession>A0AAD2G9A2</accession>
<keyword evidence="16" id="KW-0863">Zinc-finger</keyword>
<dbReference type="InterPro" id="IPR012337">
    <property type="entry name" value="RNaseH-like_sf"/>
</dbReference>
<dbReference type="GO" id="GO:0005524">
    <property type="term" value="F:ATP binding"/>
    <property type="evidence" value="ECO:0007669"/>
    <property type="project" value="UniProtKB-KW"/>
</dbReference>
<dbReference type="InterPro" id="IPR039537">
    <property type="entry name" value="Retrotran_Ty1/copia-like"/>
</dbReference>
<name>A0AAD2G9A2_9STRA</name>
<sequence>MSEYEERTPRFQFSGEPEDYDTFGLKYVARASIKRFDGVITGEVTLRTKPEMDAETDAAKIKEDEEISEMNIKAFSDLMISMNTDTAEGKVAFNLVAGSRDKVNYPKGNAKEAWDKLKDEYEPKTITSYIKMKSKLNKCHLEKFANPASWITELSKICVRLEEMKHPVSEEDQFIHIIGSLPLKYRQEQKDFEKMMKANTLTIKYIKEELNSAHEDFANATEGDDDDEDKEDKDVALVTGQFKGNCNNCGKYGHKKLTCPELTQATRQGGERNQNNGGRNRYNGGGRGAFLGTCFHCGIRGHKKHECRRNPENRNNGTTGNNGNNNNSNNNDDDDDDVAEVMLMATETLIAPAEPTQKKNVWFEWNEECEESDCEDEGVDDEVIVHTIVEDPNDKVHEHGNFLHDDFFDNFMANFGQNDCDAKNDETFHATKPTSEYAFVTEEIEIKRYSDVDGSGTYDSDGDEIPQLVERTMKAKHYASDEWDHNNGMHEYNSDSDDSDDDDIPPPLVSRHGVVHGHDEVSLIGRHDNISDDDSIYDEIPHLIARQQHDSDDDDSDDDDSDDDDSDDDDDDDDLIHTDDEPYYYDGDGDDESTVQTETSIQDEINSTLNGIAMANMDKWKSEEMKLTPQTWFGDSAASTHMCNDDTNLYDYDVIREEIKVGSGKTIVATKIGKLKLRVKQTNGKVIMMVLTKVKFVPELWCNLFSLTAAMDKGFDLGNQGRIITVTHGSTTIGFDRIFPTSSGFIMAAEMEQMTAEGAYAVLEAGREISIAKFHEMYGHPGEAILRNTAHAYNLKLQSKLEKCENCALAKSRQANISKEPVDRSEVPGEELMIDISSVKKTSAGGNKFWLQVMDNASDFIFSMFLKKKSETSAKMIALVKDLNAKGFKVKKIRCDRAGENMKFQDEAKNEGLGLTFEFTAPNTPQRNGRVERKFATAFGRVRAMMNTARMTETMCGNLWAEAADTATKLDTALVYQRGEQSSHQKF</sequence>
<dbReference type="GO" id="GO:0003887">
    <property type="term" value="F:DNA-directed DNA polymerase activity"/>
    <property type="evidence" value="ECO:0007669"/>
    <property type="project" value="UniProtKB-KW"/>
</dbReference>
<dbReference type="GO" id="GO:0003676">
    <property type="term" value="F:nucleic acid binding"/>
    <property type="evidence" value="ECO:0007669"/>
    <property type="project" value="InterPro"/>
</dbReference>
<keyword evidence="6" id="KW-0547">Nucleotide-binding</keyword>
<dbReference type="Proteomes" id="UP001295423">
    <property type="component" value="Unassembled WGS sequence"/>
</dbReference>
<evidence type="ECO:0000256" key="5">
    <source>
        <dbReference type="ARBA" id="ARBA00022723"/>
    </source>
</evidence>
<dbReference type="GO" id="GO:0003964">
    <property type="term" value="F:RNA-directed DNA polymerase activity"/>
    <property type="evidence" value="ECO:0007669"/>
    <property type="project" value="UniProtKB-KW"/>
</dbReference>
<keyword evidence="9" id="KW-0067">ATP-binding</keyword>
<keyword evidence="12" id="KW-0695">RNA-directed DNA polymerase</keyword>
<keyword evidence="7" id="KW-0255">Endonuclease</keyword>
<evidence type="ECO:0000256" key="12">
    <source>
        <dbReference type="ARBA" id="ARBA00022918"/>
    </source>
</evidence>
<dbReference type="GO" id="GO:0006508">
    <property type="term" value="P:proteolysis"/>
    <property type="evidence" value="ECO:0007669"/>
    <property type="project" value="UniProtKB-KW"/>
</dbReference>
<dbReference type="AlphaFoldDB" id="A0AAD2G9A2"/>
<dbReference type="PANTHER" id="PTHR42648">
    <property type="entry name" value="TRANSPOSASE, PUTATIVE-RELATED"/>
    <property type="match status" value="1"/>
</dbReference>
<dbReference type="Gene3D" id="4.10.60.10">
    <property type="entry name" value="Zinc finger, CCHC-type"/>
    <property type="match status" value="1"/>
</dbReference>
<feature type="domain" description="CCHC-type" evidence="18">
    <location>
        <begin position="294"/>
        <end position="309"/>
    </location>
</feature>
<keyword evidence="14" id="KW-0917">Virion maturation</keyword>
<comment type="function">
    <text evidence="1">The aspartyl protease (PR) mediates the proteolytic cleavages of the Gag and Gag-Pol polyproteins after assembly of the VLP.</text>
</comment>
<evidence type="ECO:0000259" key="19">
    <source>
        <dbReference type="PROSITE" id="PS50994"/>
    </source>
</evidence>
<feature type="compositionally biased region" description="Acidic residues" evidence="17">
    <location>
        <begin position="581"/>
        <end position="593"/>
    </location>
</feature>
<dbReference type="GO" id="GO:0008270">
    <property type="term" value="F:zinc ion binding"/>
    <property type="evidence" value="ECO:0007669"/>
    <property type="project" value="UniProtKB-KW"/>
</dbReference>
<evidence type="ECO:0000256" key="3">
    <source>
        <dbReference type="ARBA" id="ARBA00022670"/>
    </source>
</evidence>
<keyword evidence="10" id="KW-0460">Magnesium</keyword>
<feature type="compositionally biased region" description="Acidic residues" evidence="17">
    <location>
        <begin position="551"/>
        <end position="574"/>
    </location>
</feature>
<evidence type="ECO:0000256" key="11">
    <source>
        <dbReference type="ARBA" id="ARBA00022908"/>
    </source>
</evidence>
<dbReference type="InterPro" id="IPR001878">
    <property type="entry name" value="Znf_CCHC"/>
</dbReference>
<evidence type="ECO:0000256" key="14">
    <source>
        <dbReference type="ARBA" id="ARBA00023113"/>
    </source>
</evidence>
<evidence type="ECO:0000256" key="10">
    <source>
        <dbReference type="ARBA" id="ARBA00022842"/>
    </source>
</evidence>
<comment type="caution">
    <text evidence="20">The sequence shown here is derived from an EMBL/GenBank/DDBJ whole genome shotgun (WGS) entry which is preliminary data.</text>
</comment>
<dbReference type="SUPFAM" id="SSF53098">
    <property type="entry name" value="Ribonuclease H-like"/>
    <property type="match status" value="1"/>
</dbReference>
<feature type="region of interest" description="Disordered" evidence="17">
    <location>
        <begin position="546"/>
        <end position="595"/>
    </location>
</feature>
<keyword evidence="16" id="KW-0862">Zinc</keyword>
<dbReference type="EMBL" id="CAKOGP040002195">
    <property type="protein sequence ID" value="CAJ1964676.1"/>
    <property type="molecule type" value="Genomic_DNA"/>
</dbReference>
<feature type="domain" description="Integrase catalytic" evidence="19">
    <location>
        <begin position="824"/>
        <end position="987"/>
    </location>
</feature>
<keyword evidence="2" id="KW-1188">Viral release from host cell</keyword>
<evidence type="ECO:0000256" key="4">
    <source>
        <dbReference type="ARBA" id="ARBA00022722"/>
    </source>
</evidence>
<evidence type="ECO:0000256" key="2">
    <source>
        <dbReference type="ARBA" id="ARBA00022612"/>
    </source>
</evidence>
<protein>
    <submittedName>
        <fullName evidence="20">Uncharacterized protein</fullName>
    </submittedName>
</protein>
<keyword evidence="4" id="KW-0540">Nuclease</keyword>
<evidence type="ECO:0000256" key="17">
    <source>
        <dbReference type="SAM" id="MobiDB-lite"/>
    </source>
</evidence>
<evidence type="ECO:0000256" key="16">
    <source>
        <dbReference type="PROSITE-ProRule" id="PRU00047"/>
    </source>
</evidence>
<dbReference type="InterPro" id="IPR001584">
    <property type="entry name" value="Integrase_cat-core"/>
</dbReference>
<dbReference type="GO" id="GO:0006310">
    <property type="term" value="P:DNA recombination"/>
    <property type="evidence" value="ECO:0007669"/>
    <property type="project" value="UniProtKB-KW"/>
</dbReference>
<dbReference type="Pfam" id="PF22936">
    <property type="entry name" value="Pol_BBD"/>
    <property type="match status" value="1"/>
</dbReference>
<dbReference type="GO" id="GO:0004519">
    <property type="term" value="F:endonuclease activity"/>
    <property type="evidence" value="ECO:0007669"/>
    <property type="project" value="UniProtKB-KW"/>
</dbReference>
<keyword evidence="3" id="KW-0645">Protease</keyword>
<dbReference type="GO" id="GO:0015074">
    <property type="term" value="P:DNA integration"/>
    <property type="evidence" value="ECO:0007669"/>
    <property type="project" value="UniProtKB-KW"/>
</dbReference>
<feature type="region of interest" description="Disordered" evidence="17">
    <location>
        <begin position="305"/>
        <end position="336"/>
    </location>
</feature>
<feature type="compositionally biased region" description="Basic and acidic residues" evidence="17">
    <location>
        <begin position="479"/>
        <end position="488"/>
    </location>
</feature>
<dbReference type="InterPro" id="IPR036397">
    <property type="entry name" value="RNaseH_sf"/>
</dbReference>
<feature type="domain" description="CCHC-type" evidence="18">
    <location>
        <begin position="246"/>
        <end position="261"/>
    </location>
</feature>
<keyword evidence="8" id="KW-0378">Hydrolase</keyword>
<dbReference type="Gene3D" id="3.30.420.10">
    <property type="entry name" value="Ribonuclease H-like superfamily/Ribonuclease H"/>
    <property type="match status" value="1"/>
</dbReference>
<organism evidence="20 21">
    <name type="scientific">Cylindrotheca closterium</name>
    <dbReference type="NCBI Taxonomy" id="2856"/>
    <lineage>
        <taxon>Eukaryota</taxon>
        <taxon>Sar</taxon>
        <taxon>Stramenopiles</taxon>
        <taxon>Ochrophyta</taxon>
        <taxon>Bacillariophyta</taxon>
        <taxon>Bacillariophyceae</taxon>
        <taxon>Bacillariophycidae</taxon>
        <taxon>Bacillariales</taxon>
        <taxon>Bacillariaceae</taxon>
        <taxon>Cylindrotheca</taxon>
    </lineage>
</organism>
<keyword evidence="13" id="KW-0548">Nucleotidyltransferase</keyword>
<evidence type="ECO:0000259" key="18">
    <source>
        <dbReference type="PROSITE" id="PS50158"/>
    </source>
</evidence>
<evidence type="ECO:0000313" key="20">
    <source>
        <dbReference type="EMBL" id="CAJ1964676.1"/>
    </source>
</evidence>
<feature type="compositionally biased region" description="Low complexity" evidence="17">
    <location>
        <begin position="313"/>
        <end position="330"/>
    </location>
</feature>
<evidence type="ECO:0000256" key="1">
    <source>
        <dbReference type="ARBA" id="ARBA00002180"/>
    </source>
</evidence>
<dbReference type="Pfam" id="PF14223">
    <property type="entry name" value="Retrotran_gag_2"/>
    <property type="match status" value="1"/>
</dbReference>
<keyword evidence="13" id="KW-0239">DNA-directed DNA polymerase</keyword>
<evidence type="ECO:0000256" key="9">
    <source>
        <dbReference type="ARBA" id="ARBA00022840"/>
    </source>
</evidence>
<keyword evidence="11" id="KW-0229">DNA integration</keyword>
<keyword evidence="21" id="KW-1185">Reference proteome</keyword>